<dbReference type="PANTHER" id="PTHR46202">
    <property type="entry name" value="DNA EXCISION REPAIR PROTEIN ERCC-8"/>
    <property type="match status" value="1"/>
</dbReference>
<dbReference type="InterPro" id="IPR019775">
    <property type="entry name" value="WD40_repeat_CS"/>
</dbReference>
<evidence type="ECO:0000313" key="5">
    <source>
        <dbReference type="EMBL" id="GAX11114.1"/>
    </source>
</evidence>
<sequence length="458" mass="50098">MSLTEVEPSDQIQRLLSLRAEGRSNSVDFFHRVSKKRSRLERQLYPRLHNDGIVLSMEVCAQGRYLLSGDKRGIISIHDLSPWGSHKHLIHKKGVSDDSCKTHRPIQQAQAPRSTYIISTQWYPEDTGMFFSAARSGAFHVWDTNEMLPVLSAKPYQHEAVGANLSCMQLSKLSHSIAVGSPQLGKIKLVDFRSGASSHTLTGHSKGVVDVAWSPVSPYMLASGGLDSCIMLWDIRKSGSLACITVLDIDRRDEAGVRRPFFFDGRHLRRSSTKRADPKSKKVLPSPNNFQANGKQQLLPLSHSGGVVGLSFDPSGNNLVSAGGNGELSVWDLSGTGCRIPRRFVSVGGGRPADPSLNGRVPLTITGALSEDMTIWTRHGSNLCGYSLENGGKPTTVLKGHLGSIHTIAPIEVTGQLVSSGTDGLILLWGPSSPSFKNPEVFHQRQSKRHLIYDVDDW</sequence>
<comment type="caution">
    <text evidence="5">The sequence shown here is derived from an EMBL/GenBank/DDBJ whole genome shotgun (WGS) entry which is preliminary data.</text>
</comment>
<evidence type="ECO:0000256" key="1">
    <source>
        <dbReference type="ARBA" id="ARBA00022574"/>
    </source>
</evidence>
<dbReference type="PROSITE" id="PS00678">
    <property type="entry name" value="WD_REPEATS_1"/>
    <property type="match status" value="2"/>
</dbReference>
<proteinExistence type="predicted"/>
<feature type="repeat" description="WD" evidence="3">
    <location>
        <begin position="201"/>
        <end position="243"/>
    </location>
</feature>
<dbReference type="Proteomes" id="UP000198406">
    <property type="component" value="Unassembled WGS sequence"/>
</dbReference>
<dbReference type="InterPro" id="IPR015943">
    <property type="entry name" value="WD40/YVTN_repeat-like_dom_sf"/>
</dbReference>
<gene>
    <name evidence="5" type="ORF">FisN_9Hh205</name>
</gene>
<feature type="region of interest" description="Disordered" evidence="4">
    <location>
        <begin position="270"/>
        <end position="289"/>
    </location>
</feature>
<dbReference type="InterPro" id="IPR042238">
    <property type="entry name" value="Rad28/ERCC8/Ckn1/ATCSA-1"/>
</dbReference>
<keyword evidence="1 3" id="KW-0853">WD repeat</keyword>
<protein>
    <submittedName>
        <fullName evidence="5">DNA excision repair protein ERCC-8</fullName>
    </submittedName>
</protein>
<dbReference type="OrthoDB" id="361494at2759"/>
<keyword evidence="6" id="KW-1185">Reference proteome</keyword>
<dbReference type="SMART" id="SM00320">
    <property type="entry name" value="WD40"/>
    <property type="match status" value="5"/>
</dbReference>
<dbReference type="GO" id="GO:0006283">
    <property type="term" value="P:transcription-coupled nucleotide-excision repair"/>
    <property type="evidence" value="ECO:0007669"/>
    <property type="project" value="InterPro"/>
</dbReference>
<reference evidence="5 6" key="1">
    <citation type="journal article" date="2015" name="Plant Cell">
        <title>Oil accumulation by the oleaginous diatom Fistulifera solaris as revealed by the genome and transcriptome.</title>
        <authorList>
            <person name="Tanaka T."/>
            <person name="Maeda Y."/>
            <person name="Veluchamy A."/>
            <person name="Tanaka M."/>
            <person name="Abida H."/>
            <person name="Marechal E."/>
            <person name="Bowler C."/>
            <person name="Muto M."/>
            <person name="Sunaga Y."/>
            <person name="Tanaka M."/>
            <person name="Yoshino T."/>
            <person name="Taniguchi T."/>
            <person name="Fukuda Y."/>
            <person name="Nemoto M."/>
            <person name="Matsumoto M."/>
            <person name="Wong P.S."/>
            <person name="Aburatani S."/>
            <person name="Fujibuchi W."/>
        </authorList>
    </citation>
    <scope>NUCLEOTIDE SEQUENCE [LARGE SCALE GENOMIC DNA]</scope>
    <source>
        <strain evidence="5 6">JPCC DA0580</strain>
    </source>
</reference>
<evidence type="ECO:0000256" key="4">
    <source>
        <dbReference type="SAM" id="MobiDB-lite"/>
    </source>
</evidence>
<dbReference type="GO" id="GO:0031464">
    <property type="term" value="C:Cul4A-RING E3 ubiquitin ligase complex"/>
    <property type="evidence" value="ECO:0007669"/>
    <property type="project" value="TreeGrafter"/>
</dbReference>
<evidence type="ECO:0000256" key="2">
    <source>
        <dbReference type="ARBA" id="ARBA00022737"/>
    </source>
</evidence>
<evidence type="ECO:0000313" key="6">
    <source>
        <dbReference type="Proteomes" id="UP000198406"/>
    </source>
</evidence>
<dbReference type="PROSITE" id="PS50294">
    <property type="entry name" value="WD_REPEATS_REGION"/>
    <property type="match status" value="2"/>
</dbReference>
<name>A0A1Z5JAU2_FISSO</name>
<dbReference type="GO" id="GO:0000209">
    <property type="term" value="P:protein polyubiquitination"/>
    <property type="evidence" value="ECO:0007669"/>
    <property type="project" value="TreeGrafter"/>
</dbReference>
<dbReference type="AlphaFoldDB" id="A0A1Z5JAU2"/>
<dbReference type="SUPFAM" id="SSF50978">
    <property type="entry name" value="WD40 repeat-like"/>
    <property type="match status" value="1"/>
</dbReference>
<dbReference type="InParanoid" id="A0A1Z5JAU2"/>
<dbReference type="Pfam" id="PF00400">
    <property type="entry name" value="WD40"/>
    <property type="match status" value="3"/>
</dbReference>
<dbReference type="InterPro" id="IPR001680">
    <property type="entry name" value="WD40_rpt"/>
</dbReference>
<dbReference type="Gene3D" id="2.130.10.10">
    <property type="entry name" value="YVTN repeat-like/Quinoprotein amine dehydrogenase"/>
    <property type="match status" value="1"/>
</dbReference>
<dbReference type="PROSITE" id="PS50082">
    <property type="entry name" value="WD_REPEATS_2"/>
    <property type="match status" value="3"/>
</dbReference>
<dbReference type="EMBL" id="BDSP01000036">
    <property type="protein sequence ID" value="GAX11114.1"/>
    <property type="molecule type" value="Genomic_DNA"/>
</dbReference>
<feature type="repeat" description="WD" evidence="3">
    <location>
        <begin position="300"/>
        <end position="334"/>
    </location>
</feature>
<evidence type="ECO:0000256" key="3">
    <source>
        <dbReference type="PROSITE-ProRule" id="PRU00221"/>
    </source>
</evidence>
<dbReference type="PANTHER" id="PTHR46202:SF1">
    <property type="entry name" value="DNA EXCISION REPAIR PROTEIN ERCC-8"/>
    <property type="match status" value="1"/>
</dbReference>
<keyword evidence="2" id="KW-0677">Repeat</keyword>
<feature type="repeat" description="WD" evidence="3">
    <location>
        <begin position="398"/>
        <end position="429"/>
    </location>
</feature>
<accession>A0A1Z5JAU2</accession>
<dbReference type="InterPro" id="IPR036322">
    <property type="entry name" value="WD40_repeat_dom_sf"/>
</dbReference>
<organism evidence="5 6">
    <name type="scientific">Fistulifera solaris</name>
    <name type="common">Oleaginous diatom</name>
    <dbReference type="NCBI Taxonomy" id="1519565"/>
    <lineage>
        <taxon>Eukaryota</taxon>
        <taxon>Sar</taxon>
        <taxon>Stramenopiles</taxon>
        <taxon>Ochrophyta</taxon>
        <taxon>Bacillariophyta</taxon>
        <taxon>Bacillariophyceae</taxon>
        <taxon>Bacillariophycidae</taxon>
        <taxon>Naviculales</taxon>
        <taxon>Naviculaceae</taxon>
        <taxon>Fistulifera</taxon>
    </lineage>
</organism>
<dbReference type="GO" id="GO:0043161">
    <property type="term" value="P:proteasome-mediated ubiquitin-dependent protein catabolic process"/>
    <property type="evidence" value="ECO:0007669"/>
    <property type="project" value="TreeGrafter"/>
</dbReference>
<dbReference type="GO" id="GO:0000109">
    <property type="term" value="C:nucleotide-excision repair complex"/>
    <property type="evidence" value="ECO:0007669"/>
    <property type="project" value="TreeGrafter"/>
</dbReference>